<evidence type="ECO:0000259" key="4">
    <source>
        <dbReference type="SMART" id="SM00856"/>
    </source>
</evidence>
<dbReference type="OrthoDB" id="1866975at2759"/>
<dbReference type="Proteomes" id="UP000657918">
    <property type="component" value="Unassembled WGS sequence"/>
</dbReference>
<accession>A0A835JWF8</accession>
<dbReference type="FunFam" id="1.20.140.40:FF:000008">
    <property type="entry name" value="Invertase/pectin methylesterase inhibitor family protein"/>
    <property type="match status" value="1"/>
</dbReference>
<proteinExistence type="inferred from homology"/>
<evidence type="ECO:0000313" key="5">
    <source>
        <dbReference type="EMBL" id="KAF9678705.1"/>
    </source>
</evidence>
<evidence type="ECO:0000256" key="3">
    <source>
        <dbReference type="ARBA" id="ARBA00038471"/>
    </source>
</evidence>
<sequence length="203" mass="22384">MPPNELQPAFPAFLQHGGVPMEYVVNASSTGARQVDHGRVNMTLQKLVIHVKADDNLIKLQCRNSETPALCIQCIKSDPGAPQADKVGIATIVINCLRSHSRTLASNTTKLASREDDEKLRSAYQSCSKGFVKAIKYLLKVVSLLKIGDYDKANSGVMSALKYELSCGATFEESKWKLPGLVVHEMRVYEALSEAAFRIIDRF</sequence>
<dbReference type="InterPro" id="IPR035513">
    <property type="entry name" value="Invertase/methylesterase_inhib"/>
</dbReference>
<evidence type="ECO:0000256" key="1">
    <source>
        <dbReference type="ARBA" id="ARBA00022729"/>
    </source>
</evidence>
<dbReference type="NCBIfam" id="TIGR01614">
    <property type="entry name" value="PME_inhib"/>
    <property type="match status" value="1"/>
</dbReference>
<dbReference type="SUPFAM" id="SSF101148">
    <property type="entry name" value="Plant invertase/pectin methylesterase inhibitor"/>
    <property type="match status" value="1"/>
</dbReference>
<keyword evidence="2" id="KW-1015">Disulfide bond</keyword>
<feature type="domain" description="Pectinesterase inhibitor" evidence="4">
    <location>
        <begin position="53"/>
        <end position="192"/>
    </location>
</feature>
<evidence type="ECO:0000256" key="2">
    <source>
        <dbReference type="ARBA" id="ARBA00023157"/>
    </source>
</evidence>
<protein>
    <recommendedName>
        <fullName evidence="4">Pectinesterase inhibitor domain-containing protein</fullName>
    </recommendedName>
</protein>
<dbReference type="AlphaFoldDB" id="A0A835JWF8"/>
<dbReference type="CDD" id="cd15797">
    <property type="entry name" value="PMEI"/>
    <property type="match status" value="1"/>
</dbReference>
<name>A0A835JWF8_9ROSI</name>
<comment type="similarity">
    <text evidence="3">Belongs to the PMEI family.</text>
</comment>
<keyword evidence="1" id="KW-0732">Signal</keyword>
<dbReference type="InterPro" id="IPR006501">
    <property type="entry name" value="Pectinesterase_inhib_dom"/>
</dbReference>
<gene>
    <name evidence="5" type="ORF">SADUNF_Sadunf07G0062800</name>
</gene>
<dbReference type="Pfam" id="PF04043">
    <property type="entry name" value="PMEI"/>
    <property type="match status" value="1"/>
</dbReference>
<dbReference type="InterPro" id="IPR034086">
    <property type="entry name" value="PMEI_plant"/>
</dbReference>
<dbReference type="GO" id="GO:0046910">
    <property type="term" value="F:pectinesterase inhibitor activity"/>
    <property type="evidence" value="ECO:0007669"/>
    <property type="project" value="InterPro"/>
</dbReference>
<dbReference type="PANTHER" id="PTHR36710">
    <property type="entry name" value="PECTINESTERASE INHIBITOR-LIKE"/>
    <property type="match status" value="1"/>
</dbReference>
<dbReference type="EMBL" id="JADGMS010000007">
    <property type="protein sequence ID" value="KAF9678705.1"/>
    <property type="molecule type" value="Genomic_DNA"/>
</dbReference>
<reference evidence="5 6" key="1">
    <citation type="submission" date="2020-10" db="EMBL/GenBank/DDBJ databases">
        <title>Plant Genome Project.</title>
        <authorList>
            <person name="Zhang R.-G."/>
        </authorList>
    </citation>
    <scope>NUCLEOTIDE SEQUENCE [LARGE SCALE GENOMIC DNA]</scope>
    <source>
        <strain evidence="5">FAFU-HL-1</strain>
        <tissue evidence="5">Leaf</tissue>
    </source>
</reference>
<dbReference type="Gene3D" id="1.20.140.40">
    <property type="entry name" value="Invertase/pectin methylesterase inhibitor family protein"/>
    <property type="match status" value="1"/>
</dbReference>
<dbReference type="PANTHER" id="PTHR36710:SF18">
    <property type="entry name" value="PECTINESTERASE INHIBITOR 5-RELATED"/>
    <property type="match status" value="1"/>
</dbReference>
<evidence type="ECO:0000313" key="6">
    <source>
        <dbReference type="Proteomes" id="UP000657918"/>
    </source>
</evidence>
<keyword evidence="6" id="KW-1185">Reference proteome</keyword>
<organism evidence="5 6">
    <name type="scientific">Salix dunnii</name>
    <dbReference type="NCBI Taxonomy" id="1413687"/>
    <lineage>
        <taxon>Eukaryota</taxon>
        <taxon>Viridiplantae</taxon>
        <taxon>Streptophyta</taxon>
        <taxon>Embryophyta</taxon>
        <taxon>Tracheophyta</taxon>
        <taxon>Spermatophyta</taxon>
        <taxon>Magnoliopsida</taxon>
        <taxon>eudicotyledons</taxon>
        <taxon>Gunneridae</taxon>
        <taxon>Pentapetalae</taxon>
        <taxon>rosids</taxon>
        <taxon>fabids</taxon>
        <taxon>Malpighiales</taxon>
        <taxon>Salicaceae</taxon>
        <taxon>Saliceae</taxon>
        <taxon>Salix</taxon>
    </lineage>
</organism>
<comment type="caution">
    <text evidence="5">The sequence shown here is derived from an EMBL/GenBank/DDBJ whole genome shotgun (WGS) entry which is preliminary data.</text>
</comment>
<dbReference type="InterPro" id="IPR052421">
    <property type="entry name" value="PCW_Enzyme_Inhibitor"/>
</dbReference>
<dbReference type="SMART" id="SM00856">
    <property type="entry name" value="PMEI"/>
    <property type="match status" value="1"/>
</dbReference>